<dbReference type="InterPro" id="IPR029063">
    <property type="entry name" value="SAM-dependent_MTases_sf"/>
</dbReference>
<reference evidence="3" key="1">
    <citation type="submission" date="2011-05" db="EMBL/GenBank/DDBJ databases">
        <authorList>
            <person name="Richards S.R."/>
            <person name="Qu J."/>
            <person name="Jiang H."/>
            <person name="Jhangiani S.N."/>
            <person name="Agravi P."/>
            <person name="Goodspeed R."/>
            <person name="Gross S."/>
            <person name="Mandapat C."/>
            <person name="Jackson L."/>
            <person name="Mathew T."/>
            <person name="Pu L."/>
            <person name="Thornton R."/>
            <person name="Saada N."/>
            <person name="Wilczek-Boney K.B."/>
            <person name="Lee S."/>
            <person name="Kovar C."/>
            <person name="Wu Y."/>
            <person name="Scherer S.E."/>
            <person name="Worley K.C."/>
            <person name="Muzny D.M."/>
            <person name="Gibbs R."/>
        </authorList>
    </citation>
    <scope>NUCLEOTIDE SEQUENCE</scope>
    <source>
        <strain evidence="3">Brora</strain>
    </source>
</reference>
<feature type="domain" description="Methyltransferase" evidence="1">
    <location>
        <begin position="112"/>
        <end position="262"/>
    </location>
</feature>
<protein>
    <recommendedName>
        <fullName evidence="1">Methyltransferase domain-containing protein</fullName>
    </recommendedName>
</protein>
<dbReference type="EMBL" id="AFFK01019081">
    <property type="status" value="NOT_ANNOTATED_CDS"/>
    <property type="molecule type" value="Genomic_DNA"/>
</dbReference>
<accession>T1JB62</accession>
<evidence type="ECO:0000259" key="1">
    <source>
        <dbReference type="Pfam" id="PF13679"/>
    </source>
</evidence>
<dbReference type="AlphaFoldDB" id="T1JB62"/>
<evidence type="ECO:0000313" key="2">
    <source>
        <dbReference type="EnsemblMetazoa" id="SMAR010996-PA"/>
    </source>
</evidence>
<name>T1JB62_STRMM</name>
<dbReference type="EnsemblMetazoa" id="SMAR004294-RA">
    <property type="protein sequence ID" value="SMAR004294-PA"/>
    <property type="gene ID" value="SMAR004294"/>
</dbReference>
<sequence>MDVALQKMADCIDANRLLLDIHLVDFITEELWEKNVPTCLQKCLLTTRVEWYKFVNALYNGKEDLKYIDGHDELNNFISNGRANSLDFLNELCNNCYPDDAEDDYKHCMKTKKSIEINNISRIVNKLCKENNLQNIIDVGSGKGYLSSYLALKYNFNVLGIDSQTICSQGAVLRNDKVKKTWKSHEDKIAGTFKCINHSIENTSPLTDLWCEIYPELKSKDFLLVGLHTCGDLSVKMMNLFLQSPDVKVFFNIGCCYNLLEEEFSVDDKNVVANSCFPLSKTLRDRKFYLGRKARMLAQQSLHRLIETKSSMNPTLYYRSLLQVIIRDKFKLNPDVPVGRMGKKCCNFLEYVRKSLPKLNLDNEEISNEEIDSYLIKYQPYQDQMECVFRLRSILAPVVESLIILDRYCYLKHQDVISQVYITKVCSPIHSPRCYAIIAIKTDFT</sequence>
<dbReference type="InterPro" id="IPR052220">
    <property type="entry name" value="METTL25"/>
</dbReference>
<dbReference type="Gene3D" id="3.40.50.150">
    <property type="entry name" value="Vaccinia Virus protein VP39"/>
    <property type="match status" value="1"/>
</dbReference>
<dbReference type="HOGENOM" id="CLU_016581_2_3_1"/>
<dbReference type="OMA" id="QVRMGRN"/>
<dbReference type="EnsemblMetazoa" id="SMAR010996-RA">
    <property type="protein sequence ID" value="SMAR010996-PA"/>
    <property type="gene ID" value="SMAR010996"/>
</dbReference>
<reference evidence="2" key="2">
    <citation type="submission" date="2015-02" db="UniProtKB">
        <authorList>
            <consortium name="EnsemblMetazoa"/>
        </authorList>
    </citation>
    <scope>IDENTIFICATION</scope>
</reference>
<evidence type="ECO:0000313" key="3">
    <source>
        <dbReference type="Proteomes" id="UP000014500"/>
    </source>
</evidence>
<dbReference type="PANTHER" id="PTHR12496:SF9">
    <property type="entry name" value="METHYLTRANSFERASE-LIKE PROTEIN 25-RELATED"/>
    <property type="match status" value="1"/>
</dbReference>
<proteinExistence type="predicted"/>
<organism evidence="2 3">
    <name type="scientific">Strigamia maritima</name>
    <name type="common">European centipede</name>
    <name type="synonym">Geophilus maritimus</name>
    <dbReference type="NCBI Taxonomy" id="126957"/>
    <lineage>
        <taxon>Eukaryota</taxon>
        <taxon>Metazoa</taxon>
        <taxon>Ecdysozoa</taxon>
        <taxon>Arthropoda</taxon>
        <taxon>Myriapoda</taxon>
        <taxon>Chilopoda</taxon>
        <taxon>Pleurostigmophora</taxon>
        <taxon>Geophilomorpha</taxon>
        <taxon>Linotaeniidae</taxon>
        <taxon>Strigamia</taxon>
    </lineage>
</organism>
<dbReference type="SUPFAM" id="SSF53335">
    <property type="entry name" value="S-adenosyl-L-methionine-dependent methyltransferases"/>
    <property type="match status" value="1"/>
</dbReference>
<dbReference type="EMBL" id="JH432010">
    <property type="status" value="NOT_ANNOTATED_CDS"/>
    <property type="molecule type" value="Genomic_DNA"/>
</dbReference>
<dbReference type="InterPro" id="IPR025714">
    <property type="entry name" value="Methyltranfer_dom"/>
</dbReference>
<dbReference type="PANTHER" id="PTHR12496">
    <property type="entry name" value="CGI-41 METHYLTRANSFERASE"/>
    <property type="match status" value="1"/>
</dbReference>
<keyword evidence="3" id="KW-1185">Reference proteome</keyword>
<dbReference type="STRING" id="126957.T1JB62"/>
<dbReference type="eggNOG" id="KOG2651">
    <property type="taxonomic scope" value="Eukaryota"/>
</dbReference>
<dbReference type="Pfam" id="PF13679">
    <property type="entry name" value="Methyltransf_32"/>
    <property type="match status" value="1"/>
</dbReference>
<dbReference type="Proteomes" id="UP000014500">
    <property type="component" value="Unassembled WGS sequence"/>
</dbReference>